<dbReference type="EMBL" id="JACNYL010000002">
    <property type="protein sequence ID" value="MBD1422036.1"/>
    <property type="molecule type" value="Genomic_DNA"/>
</dbReference>
<dbReference type="InterPro" id="IPR002909">
    <property type="entry name" value="IPT_dom"/>
</dbReference>
<protein>
    <submittedName>
        <fullName evidence="2">IPT/TIG domain-containing protein</fullName>
    </submittedName>
</protein>
<accession>A0ABR7XS86</accession>
<feature type="domain" description="IPT/TIG" evidence="1">
    <location>
        <begin position="32"/>
        <end position="113"/>
    </location>
</feature>
<dbReference type="InterPro" id="IPR014756">
    <property type="entry name" value="Ig_E-set"/>
</dbReference>
<dbReference type="RefSeq" id="WP_190313733.1">
    <property type="nucleotide sequence ID" value="NZ_JACNYL010000002.1"/>
</dbReference>
<proteinExistence type="predicted"/>
<reference evidence="2 3" key="1">
    <citation type="submission" date="2020-08" db="EMBL/GenBank/DDBJ databases">
        <title>Sphingobacterium sp. DN00404 isolated from aquaculture water.</title>
        <authorList>
            <person name="Zhang M."/>
        </authorList>
    </citation>
    <scope>NUCLEOTIDE SEQUENCE [LARGE SCALE GENOMIC DNA]</scope>
    <source>
        <strain evidence="2 3">KCTC 42746</strain>
    </source>
</reference>
<dbReference type="InterPro" id="IPR013783">
    <property type="entry name" value="Ig-like_fold"/>
</dbReference>
<evidence type="ECO:0000313" key="2">
    <source>
        <dbReference type="EMBL" id="MBD1422036.1"/>
    </source>
</evidence>
<gene>
    <name evidence="2" type="ORF">H8B21_10685</name>
</gene>
<dbReference type="Gene3D" id="2.60.40.10">
    <property type="entry name" value="Immunoglobulins"/>
    <property type="match status" value="2"/>
</dbReference>
<evidence type="ECO:0000313" key="3">
    <source>
        <dbReference type="Proteomes" id="UP000651112"/>
    </source>
</evidence>
<dbReference type="Pfam" id="PF01833">
    <property type="entry name" value="TIG"/>
    <property type="match status" value="2"/>
</dbReference>
<dbReference type="SUPFAM" id="SSF81296">
    <property type="entry name" value="E set domains"/>
    <property type="match status" value="2"/>
</dbReference>
<comment type="caution">
    <text evidence="2">The sequence shown here is derived from an EMBL/GenBank/DDBJ whole genome shotgun (WGS) entry which is preliminary data.</text>
</comment>
<evidence type="ECO:0000259" key="1">
    <source>
        <dbReference type="SMART" id="SM00429"/>
    </source>
</evidence>
<name>A0ABR7XS86_9SPHI</name>
<feature type="domain" description="IPT/TIG" evidence="1">
    <location>
        <begin position="116"/>
        <end position="196"/>
    </location>
</feature>
<dbReference type="CDD" id="cd00102">
    <property type="entry name" value="IPT"/>
    <property type="match status" value="1"/>
</dbReference>
<dbReference type="SMART" id="SM00429">
    <property type="entry name" value="IPT"/>
    <property type="match status" value="2"/>
</dbReference>
<dbReference type="Proteomes" id="UP000651112">
    <property type="component" value="Unassembled WGS sequence"/>
</dbReference>
<organism evidence="2 3">
    <name type="scientific">Sphingobacterium chuzhouense</name>
    <dbReference type="NCBI Taxonomy" id="1742264"/>
    <lineage>
        <taxon>Bacteria</taxon>
        <taxon>Pseudomonadati</taxon>
        <taxon>Bacteroidota</taxon>
        <taxon>Sphingobacteriia</taxon>
        <taxon>Sphingobacteriales</taxon>
        <taxon>Sphingobacteriaceae</taxon>
        <taxon>Sphingobacterium</taxon>
    </lineage>
</organism>
<sequence length="392" mass="42903">MKKLHISVIILISILTHACKDTYDNEPKRGIEIFSISPEQGKVRDIITIKGKNFKPINTNVVLFADNIPGRIVSFSENEIQVMVPDSGVVTGPLKVRVGVNEIATSAQTFTIDKSLPVIFSVSPNYGLAGTEITIKGANFIETGNKVYFDMVAANIIKEDEYNITVELPQGLPDGEVDLVVESNGAKSEASKFEVGIIFRDNFNRVNSSWINRDGIQEDLGVGWAVVNGEFQIQDGRFNSRSNGVAFYRANGAEMISGDGNTFRLSMDYRIRVAAGSVFAGIMFNAQDNDRFYVLRMNGDGLIQFLATADGGVNWPGVFFSEMAPLPGAQTYQIEVYSDTPGTFQFKVSNTAGNVLFDKTVSDPSARYTGGYAGVWGLGDHSDYDNFSLLLK</sequence>
<dbReference type="Gene3D" id="2.60.120.560">
    <property type="entry name" value="Exo-inulinase, domain 1"/>
    <property type="match status" value="1"/>
</dbReference>
<keyword evidence="3" id="KW-1185">Reference proteome</keyword>